<keyword evidence="6" id="KW-0238">DNA-binding</keyword>
<dbReference type="PROSITE" id="PS51294">
    <property type="entry name" value="HTH_MYB"/>
    <property type="match status" value="1"/>
</dbReference>
<dbReference type="Gene3D" id="1.10.246.220">
    <property type="match status" value="1"/>
</dbReference>
<keyword evidence="7" id="KW-0804">Transcription</keyword>
<evidence type="ECO:0000256" key="8">
    <source>
        <dbReference type="ARBA" id="ARBA00023242"/>
    </source>
</evidence>
<dbReference type="InterPro" id="IPR005818">
    <property type="entry name" value="Histone_H1/H5_H15"/>
</dbReference>
<comment type="caution">
    <text evidence="14">The sequence shown here is derived from an EMBL/GenBank/DDBJ whole genome shotgun (WGS) entry which is preliminary data.</text>
</comment>
<keyword evidence="15" id="KW-1185">Reference proteome</keyword>
<dbReference type="Pfam" id="PF00249">
    <property type="entry name" value="Myb_DNA-binding"/>
    <property type="match status" value="1"/>
</dbReference>
<dbReference type="InterPro" id="IPR009057">
    <property type="entry name" value="Homeodomain-like_sf"/>
</dbReference>
<name>A0AAV1YHK4_LUPLU</name>
<dbReference type="SMART" id="SM00717">
    <property type="entry name" value="SANT"/>
    <property type="match status" value="1"/>
</dbReference>
<dbReference type="PANTHER" id="PTHR46267:SF15">
    <property type="entry name" value="WINGED HELIX-TURN-HELIX TRANSCRIPTION REPRESSOR DNA-BINDING PROTEIN-RELATED"/>
    <property type="match status" value="1"/>
</dbReference>
<dbReference type="Pfam" id="PF00538">
    <property type="entry name" value="Linker_histone"/>
    <property type="match status" value="1"/>
</dbReference>
<dbReference type="SUPFAM" id="SSF46689">
    <property type="entry name" value="Homeodomain-like"/>
    <property type="match status" value="1"/>
</dbReference>
<dbReference type="SUPFAM" id="SSF46785">
    <property type="entry name" value="Winged helix' DNA-binding domain"/>
    <property type="match status" value="1"/>
</dbReference>
<gene>
    <name evidence="14" type="ORF">LLUT_LOCUS33500</name>
</gene>
<evidence type="ECO:0000259" key="13">
    <source>
        <dbReference type="PROSITE" id="PS51504"/>
    </source>
</evidence>
<dbReference type="InterPro" id="IPR017930">
    <property type="entry name" value="Myb_dom"/>
</dbReference>
<dbReference type="GO" id="GO:0003691">
    <property type="term" value="F:double-stranded telomeric DNA binding"/>
    <property type="evidence" value="ECO:0007669"/>
    <property type="project" value="InterPro"/>
</dbReference>
<dbReference type="PANTHER" id="PTHR46267">
    <property type="entry name" value="SINGLE MYB HISTONE 4"/>
    <property type="match status" value="1"/>
</dbReference>
<evidence type="ECO:0000256" key="1">
    <source>
        <dbReference type="ARBA" id="ARBA00004286"/>
    </source>
</evidence>
<dbReference type="PROSITE" id="PS51504">
    <property type="entry name" value="H15"/>
    <property type="match status" value="1"/>
</dbReference>
<evidence type="ECO:0000259" key="12">
    <source>
        <dbReference type="PROSITE" id="PS51294"/>
    </source>
</evidence>
<evidence type="ECO:0000256" key="7">
    <source>
        <dbReference type="ARBA" id="ARBA00023163"/>
    </source>
</evidence>
<dbReference type="EMBL" id="CAXHTB010000024">
    <property type="protein sequence ID" value="CAL0332440.1"/>
    <property type="molecule type" value="Genomic_DNA"/>
</dbReference>
<dbReference type="Gene3D" id="1.10.10.10">
    <property type="entry name" value="Winged helix-like DNA-binding domain superfamily/Winged helix DNA-binding domain"/>
    <property type="match status" value="1"/>
</dbReference>
<evidence type="ECO:0000256" key="5">
    <source>
        <dbReference type="ARBA" id="ARBA00023054"/>
    </source>
</evidence>
<dbReference type="SMART" id="SM00526">
    <property type="entry name" value="H15"/>
    <property type="match status" value="1"/>
</dbReference>
<dbReference type="InterPro" id="IPR044597">
    <property type="entry name" value="SMH1-6"/>
</dbReference>
<evidence type="ECO:0000313" key="14">
    <source>
        <dbReference type="EMBL" id="CAL0332440.1"/>
    </source>
</evidence>
<dbReference type="InterPro" id="IPR036388">
    <property type="entry name" value="WH-like_DNA-bd_sf"/>
</dbReference>
<proteinExistence type="predicted"/>
<keyword evidence="4" id="KW-0805">Transcription regulation</keyword>
<evidence type="ECO:0000256" key="2">
    <source>
        <dbReference type="ARBA" id="ARBA00004604"/>
    </source>
</evidence>
<feature type="domain" description="Myb-like" evidence="11">
    <location>
        <begin position="1"/>
        <end position="57"/>
    </location>
</feature>
<comment type="subcellular location">
    <subcellularLocation>
        <location evidence="1">Chromosome</location>
    </subcellularLocation>
    <subcellularLocation>
        <location evidence="2">Nucleus</location>
        <location evidence="2">Nucleolus</location>
    </subcellularLocation>
</comment>
<accession>A0AAV1YHK4</accession>
<organism evidence="14 15">
    <name type="scientific">Lupinus luteus</name>
    <name type="common">European yellow lupine</name>
    <dbReference type="NCBI Taxonomy" id="3873"/>
    <lineage>
        <taxon>Eukaryota</taxon>
        <taxon>Viridiplantae</taxon>
        <taxon>Streptophyta</taxon>
        <taxon>Embryophyta</taxon>
        <taxon>Tracheophyta</taxon>
        <taxon>Spermatophyta</taxon>
        <taxon>Magnoliopsida</taxon>
        <taxon>eudicotyledons</taxon>
        <taxon>Gunneridae</taxon>
        <taxon>Pentapetalae</taxon>
        <taxon>rosids</taxon>
        <taxon>fabids</taxon>
        <taxon>Fabales</taxon>
        <taxon>Fabaceae</taxon>
        <taxon>Papilionoideae</taxon>
        <taxon>50 kb inversion clade</taxon>
        <taxon>genistoids sensu lato</taxon>
        <taxon>core genistoids</taxon>
        <taxon>Genisteae</taxon>
        <taxon>Lupinus</taxon>
    </lineage>
</organism>
<dbReference type="InterPro" id="IPR036390">
    <property type="entry name" value="WH_DNA-bd_sf"/>
</dbReference>
<reference evidence="14 15" key="1">
    <citation type="submission" date="2024-03" db="EMBL/GenBank/DDBJ databases">
        <authorList>
            <person name="Martinez-Hernandez J."/>
        </authorList>
    </citation>
    <scope>NUCLEOTIDE SEQUENCE [LARGE SCALE GENOMIC DNA]</scope>
</reference>
<feature type="region of interest" description="Disordered" evidence="10">
    <location>
        <begin position="185"/>
        <end position="220"/>
    </location>
</feature>
<feature type="domain" description="HTH myb-type" evidence="12">
    <location>
        <begin position="1"/>
        <end position="61"/>
    </location>
</feature>
<evidence type="ECO:0000256" key="10">
    <source>
        <dbReference type="SAM" id="MobiDB-lite"/>
    </source>
</evidence>
<keyword evidence="3" id="KW-0158">Chromosome</keyword>
<dbReference type="InterPro" id="IPR001005">
    <property type="entry name" value="SANT/Myb"/>
</dbReference>
<evidence type="ECO:0000256" key="3">
    <source>
        <dbReference type="ARBA" id="ARBA00022454"/>
    </source>
</evidence>
<protein>
    <recommendedName>
        <fullName evidence="9">MYB transcription factor</fullName>
    </recommendedName>
</protein>
<evidence type="ECO:0000256" key="9">
    <source>
        <dbReference type="ARBA" id="ARBA00032813"/>
    </source>
</evidence>
<evidence type="ECO:0000313" key="15">
    <source>
        <dbReference type="Proteomes" id="UP001497480"/>
    </source>
</evidence>
<dbReference type="CDD" id="cd11660">
    <property type="entry name" value="SANT_TRF"/>
    <property type="match status" value="1"/>
</dbReference>
<dbReference type="FunFam" id="1.10.10.60:FF:000168">
    <property type="entry name" value="Telomere repeat-binding factor 1"/>
    <property type="match status" value="1"/>
</dbReference>
<evidence type="ECO:0000259" key="11">
    <source>
        <dbReference type="PROSITE" id="PS50090"/>
    </source>
</evidence>
<evidence type="ECO:0000256" key="4">
    <source>
        <dbReference type="ARBA" id="ARBA00023015"/>
    </source>
</evidence>
<dbReference type="GO" id="GO:0000786">
    <property type="term" value="C:nucleosome"/>
    <property type="evidence" value="ECO:0007669"/>
    <property type="project" value="InterPro"/>
</dbReference>
<dbReference type="GO" id="GO:0006334">
    <property type="term" value="P:nucleosome assembly"/>
    <property type="evidence" value="ECO:0007669"/>
    <property type="project" value="InterPro"/>
</dbReference>
<sequence>MGNQKQKWTADEEDALHRGVQKYGAGKWKNILKDPDFAPFLTSRSNIDLKDKWRNLNVSNGQGGPKDKSRTPKPKAILASASTPAPSSALVIASVPVSVAAPLCVVPAPQSNVVDDPSSNAEDSKIPPRYNALVFEALSAIKDANGSDANAISNFIKQNHKVPTNFRRALSTRLKRLVSQGKIEKVQNGYRMKEAPSGPKSPSPSPKPKDAWPRQSPAPSFVSCSETVREAAATAAYRIAEAENKAFLAAEAFKEVDRLSQMAEENEVVLRLVTQMYEQSMQQINSSIYSSLINFCNYNLKSKITCSLLGC</sequence>
<dbReference type="Proteomes" id="UP001497480">
    <property type="component" value="Unassembled WGS sequence"/>
</dbReference>
<evidence type="ECO:0000256" key="6">
    <source>
        <dbReference type="ARBA" id="ARBA00023125"/>
    </source>
</evidence>
<dbReference type="AlphaFoldDB" id="A0AAV1YHK4"/>
<dbReference type="PROSITE" id="PS50090">
    <property type="entry name" value="MYB_LIKE"/>
    <property type="match status" value="1"/>
</dbReference>
<keyword evidence="8" id="KW-0539">Nucleus</keyword>
<dbReference type="GO" id="GO:0005730">
    <property type="term" value="C:nucleolus"/>
    <property type="evidence" value="ECO:0007669"/>
    <property type="project" value="UniProtKB-SubCell"/>
</dbReference>
<keyword evidence="5" id="KW-0175">Coiled coil</keyword>
<feature type="domain" description="H15" evidence="13">
    <location>
        <begin position="126"/>
        <end position="194"/>
    </location>
</feature>